<dbReference type="CDD" id="cd01241">
    <property type="entry name" value="PH_PKB"/>
    <property type="match status" value="1"/>
</dbReference>
<name>A0A9J7EF24_SPOLT</name>
<dbReference type="PROSITE" id="PS51285">
    <property type="entry name" value="AGC_KINASE_CTER"/>
    <property type="match status" value="1"/>
</dbReference>
<sequence length="462" mass="52549">MAEAAPGNIVKEGWLQKRGEHIRNWRDRYFILFDNGDLVGFKTQPERNNYRDPLNKFTVRDCQIMAVDKPRPYTFTIRGLQWTTVIERNFSVDTEKEREEWVAAIRYVSSALSAGGPSAAAAGLPESDDRDMAQLGTSFRDPRRITLEKFEFVKVLGKGTFGKVVLSREKGTGKLYAMKILKKNLIIQKDEVAHTITENRVLKKTNHPFLTALRYSFQTADRVCFVMEYANGGELFFHLSRERSFSEERTRFYGAEIVSALGYLHAEGIIYRDLKLENLLLDKDGHIKIADFGLCKVSRRPWGTGVVMYEMACGRLPFYNRDHDVLFSLILSEEVRFPRALSASCRALLAGLLTKEPANRLGAGPDDAHEIMNHPFFASVNWADLVAKKIPPPFKPQVESETDTRYFDSEFTGESVELTPPENDSSLARIQEEQFPQFSYQDICSSAHSALSHHSALADKRQ</sequence>
<dbReference type="GO" id="GO:0032869">
    <property type="term" value="P:cellular response to insulin stimulus"/>
    <property type="evidence" value="ECO:0007669"/>
    <property type="project" value="UniProtKB-ARBA"/>
</dbReference>
<dbReference type="InterPro" id="IPR011009">
    <property type="entry name" value="Kinase-like_dom_sf"/>
</dbReference>
<dbReference type="InterPro" id="IPR011993">
    <property type="entry name" value="PH-like_dom_sf"/>
</dbReference>
<dbReference type="EC" id="2.7.11.1" evidence="2"/>
<dbReference type="InterPro" id="IPR001849">
    <property type="entry name" value="PH_domain"/>
</dbReference>
<keyword evidence="6 11" id="KW-0547">Nucleotide-binding</keyword>
<evidence type="ECO:0000256" key="4">
    <source>
        <dbReference type="ARBA" id="ARBA00022553"/>
    </source>
</evidence>
<dbReference type="InterPro" id="IPR000961">
    <property type="entry name" value="AGC-kinase_C"/>
</dbReference>
<dbReference type="GeneID" id="111356864"/>
<dbReference type="InterPro" id="IPR017892">
    <property type="entry name" value="Pkinase_C"/>
</dbReference>
<evidence type="ECO:0000256" key="6">
    <source>
        <dbReference type="ARBA" id="ARBA00022741"/>
    </source>
</evidence>
<feature type="domain" description="Protein kinase" evidence="14">
    <location>
        <begin position="150"/>
        <end position="377"/>
    </location>
</feature>
<feature type="domain" description="AGC-kinase C-terminal" evidence="15">
    <location>
        <begin position="378"/>
        <end position="450"/>
    </location>
</feature>
<evidence type="ECO:0000313" key="16">
    <source>
        <dbReference type="Proteomes" id="UP000301870"/>
    </source>
</evidence>
<evidence type="ECO:0000259" key="15">
    <source>
        <dbReference type="PROSITE" id="PS51285"/>
    </source>
</evidence>
<dbReference type="InterPro" id="IPR000719">
    <property type="entry name" value="Prot_kinase_dom"/>
</dbReference>
<dbReference type="FunFam" id="2.30.29.30:FF:000404">
    <property type="entry name" value="Non-specific serine/threonine protein kinase"/>
    <property type="match status" value="1"/>
</dbReference>
<protein>
    <recommendedName>
        <fullName evidence="2">non-specific serine/threonine protein kinase</fullName>
        <ecNumber evidence="2">2.7.11.1</ecNumber>
    </recommendedName>
</protein>
<dbReference type="FunFam" id="1.10.510.10:FF:000551">
    <property type="entry name" value="Non-specific serine/threonine protein kinase"/>
    <property type="match status" value="1"/>
</dbReference>
<dbReference type="InterPro" id="IPR017441">
    <property type="entry name" value="Protein_kinase_ATP_BS"/>
</dbReference>
<dbReference type="SMART" id="SM00220">
    <property type="entry name" value="S_TKc"/>
    <property type="match status" value="1"/>
</dbReference>
<dbReference type="PROSITE" id="PS50011">
    <property type="entry name" value="PROTEIN_KINASE_DOM"/>
    <property type="match status" value="1"/>
</dbReference>
<dbReference type="KEGG" id="sliu:111356864"/>
<keyword evidence="16" id="KW-1185">Reference proteome</keyword>
<keyword evidence="4" id="KW-0597">Phosphoprotein</keyword>
<dbReference type="Gene3D" id="2.30.29.30">
    <property type="entry name" value="Pleckstrin-homology domain (PH domain)/Phosphotyrosine-binding domain (PTB)"/>
    <property type="match status" value="1"/>
</dbReference>
<dbReference type="SMART" id="SM00233">
    <property type="entry name" value="PH"/>
    <property type="match status" value="1"/>
</dbReference>
<evidence type="ECO:0000313" key="17">
    <source>
        <dbReference type="RefSeq" id="XP_022827119.1"/>
    </source>
</evidence>
<feature type="domain" description="PH" evidence="13">
    <location>
        <begin position="8"/>
        <end position="110"/>
    </location>
</feature>
<evidence type="ECO:0000256" key="8">
    <source>
        <dbReference type="ARBA" id="ARBA00022840"/>
    </source>
</evidence>
<dbReference type="Pfam" id="PF00433">
    <property type="entry name" value="Pkinase_C"/>
    <property type="match status" value="1"/>
</dbReference>
<evidence type="ECO:0000256" key="2">
    <source>
        <dbReference type="ARBA" id="ARBA00012513"/>
    </source>
</evidence>
<dbReference type="PROSITE" id="PS50003">
    <property type="entry name" value="PH_DOMAIN"/>
    <property type="match status" value="1"/>
</dbReference>
<dbReference type="Gene3D" id="1.10.510.10">
    <property type="entry name" value="Transferase(Phosphotransferase) domain 1"/>
    <property type="match status" value="2"/>
</dbReference>
<comment type="catalytic activity">
    <reaction evidence="9">
        <text>L-threonyl-[protein] + ATP = O-phospho-L-threonyl-[protein] + ADP + H(+)</text>
        <dbReference type="Rhea" id="RHEA:46608"/>
        <dbReference type="Rhea" id="RHEA-COMP:11060"/>
        <dbReference type="Rhea" id="RHEA-COMP:11605"/>
        <dbReference type="ChEBI" id="CHEBI:15378"/>
        <dbReference type="ChEBI" id="CHEBI:30013"/>
        <dbReference type="ChEBI" id="CHEBI:30616"/>
        <dbReference type="ChEBI" id="CHEBI:61977"/>
        <dbReference type="ChEBI" id="CHEBI:456216"/>
        <dbReference type="EC" id="2.7.11.1"/>
    </reaction>
</comment>
<evidence type="ECO:0000256" key="5">
    <source>
        <dbReference type="ARBA" id="ARBA00022679"/>
    </source>
</evidence>
<dbReference type="SUPFAM" id="SSF56112">
    <property type="entry name" value="Protein kinase-like (PK-like)"/>
    <property type="match status" value="1"/>
</dbReference>
<dbReference type="Pfam" id="PF00169">
    <property type="entry name" value="PH"/>
    <property type="match status" value="1"/>
</dbReference>
<evidence type="ECO:0000256" key="7">
    <source>
        <dbReference type="ARBA" id="ARBA00022777"/>
    </source>
</evidence>
<evidence type="ECO:0000259" key="14">
    <source>
        <dbReference type="PROSITE" id="PS50011"/>
    </source>
</evidence>
<dbReference type="OrthoDB" id="63267at2759"/>
<keyword evidence="3 12" id="KW-0723">Serine/threonine-protein kinase</keyword>
<proteinExistence type="inferred from homology"/>
<keyword evidence="8 11" id="KW-0067">ATP-binding</keyword>
<keyword evidence="5" id="KW-0808">Transferase</keyword>
<dbReference type="Pfam" id="PF00069">
    <property type="entry name" value="Pkinase"/>
    <property type="match status" value="2"/>
</dbReference>
<evidence type="ECO:0000256" key="9">
    <source>
        <dbReference type="ARBA" id="ARBA00047899"/>
    </source>
</evidence>
<reference evidence="17" key="1">
    <citation type="submission" date="2025-08" db="UniProtKB">
        <authorList>
            <consortium name="RefSeq"/>
        </authorList>
    </citation>
    <scope>IDENTIFICATION</scope>
    <source>
        <strain evidence="17">Ishihara</strain>
        <tissue evidence="17">Whole body</tissue>
    </source>
</reference>
<evidence type="ECO:0000259" key="13">
    <source>
        <dbReference type="PROSITE" id="PS50003"/>
    </source>
</evidence>
<dbReference type="AlphaFoldDB" id="A0A9J7EF24"/>
<dbReference type="CTD" id="41957"/>
<dbReference type="Proteomes" id="UP000301870">
    <property type="component" value="Chromosome 23"/>
</dbReference>
<evidence type="ECO:0000256" key="12">
    <source>
        <dbReference type="RuleBase" id="RU000304"/>
    </source>
</evidence>
<dbReference type="SUPFAM" id="SSF50729">
    <property type="entry name" value="PH domain-like"/>
    <property type="match status" value="1"/>
</dbReference>
<keyword evidence="7 17" id="KW-0418">Kinase</keyword>
<comment type="catalytic activity">
    <reaction evidence="10">
        <text>L-seryl-[protein] + ATP = O-phospho-L-seryl-[protein] + ADP + H(+)</text>
        <dbReference type="Rhea" id="RHEA:17989"/>
        <dbReference type="Rhea" id="RHEA-COMP:9863"/>
        <dbReference type="Rhea" id="RHEA-COMP:11604"/>
        <dbReference type="ChEBI" id="CHEBI:15378"/>
        <dbReference type="ChEBI" id="CHEBI:29999"/>
        <dbReference type="ChEBI" id="CHEBI:30616"/>
        <dbReference type="ChEBI" id="CHEBI:83421"/>
        <dbReference type="ChEBI" id="CHEBI:456216"/>
        <dbReference type="EC" id="2.7.11.1"/>
    </reaction>
</comment>
<dbReference type="FunFam" id="3.30.200.20:FF:000362">
    <property type="entry name" value="Non-specific serine/threonine protein kinase"/>
    <property type="match status" value="1"/>
</dbReference>
<dbReference type="RefSeq" id="XP_022827119.1">
    <property type="nucleotide sequence ID" value="XM_022971351.1"/>
</dbReference>
<dbReference type="InterPro" id="IPR008271">
    <property type="entry name" value="Ser/Thr_kinase_AS"/>
</dbReference>
<evidence type="ECO:0000256" key="10">
    <source>
        <dbReference type="ARBA" id="ARBA00048679"/>
    </source>
</evidence>
<comment type="similarity">
    <text evidence="1">Belongs to the protein kinase superfamily. AGC Ser/Thr protein kinase family. RAC subfamily.</text>
</comment>
<dbReference type="InterPro" id="IPR039026">
    <property type="entry name" value="PH_PKB"/>
</dbReference>
<dbReference type="PANTHER" id="PTHR24351">
    <property type="entry name" value="RIBOSOMAL PROTEIN S6 KINASE"/>
    <property type="match status" value="1"/>
</dbReference>
<evidence type="ECO:0000256" key="3">
    <source>
        <dbReference type="ARBA" id="ARBA00022527"/>
    </source>
</evidence>
<feature type="binding site" evidence="11">
    <location>
        <position position="179"/>
    </location>
    <ligand>
        <name>ATP</name>
        <dbReference type="ChEBI" id="CHEBI:30616"/>
    </ligand>
</feature>
<dbReference type="PROSITE" id="PS00107">
    <property type="entry name" value="PROTEIN_KINASE_ATP"/>
    <property type="match status" value="1"/>
</dbReference>
<dbReference type="GO" id="GO:0005524">
    <property type="term" value="F:ATP binding"/>
    <property type="evidence" value="ECO:0007669"/>
    <property type="project" value="UniProtKB-UniRule"/>
</dbReference>
<organism evidence="16 17">
    <name type="scientific">Spodoptera litura</name>
    <name type="common">Asian cotton leafworm</name>
    <dbReference type="NCBI Taxonomy" id="69820"/>
    <lineage>
        <taxon>Eukaryota</taxon>
        <taxon>Metazoa</taxon>
        <taxon>Ecdysozoa</taxon>
        <taxon>Arthropoda</taxon>
        <taxon>Hexapoda</taxon>
        <taxon>Insecta</taxon>
        <taxon>Pterygota</taxon>
        <taxon>Neoptera</taxon>
        <taxon>Endopterygota</taxon>
        <taxon>Lepidoptera</taxon>
        <taxon>Glossata</taxon>
        <taxon>Ditrysia</taxon>
        <taxon>Noctuoidea</taxon>
        <taxon>Noctuidae</taxon>
        <taxon>Amphipyrinae</taxon>
        <taxon>Spodoptera</taxon>
    </lineage>
</organism>
<gene>
    <name evidence="17" type="primary">LOC111356864</name>
</gene>
<evidence type="ECO:0000256" key="11">
    <source>
        <dbReference type="PROSITE-ProRule" id="PRU10141"/>
    </source>
</evidence>
<accession>A0A9J7EF24</accession>
<dbReference type="GO" id="GO:0004674">
    <property type="term" value="F:protein serine/threonine kinase activity"/>
    <property type="evidence" value="ECO:0007669"/>
    <property type="project" value="UniProtKB-KW"/>
</dbReference>
<evidence type="ECO:0000256" key="1">
    <source>
        <dbReference type="ARBA" id="ARBA00006935"/>
    </source>
</evidence>
<dbReference type="SMART" id="SM00133">
    <property type="entry name" value="S_TK_X"/>
    <property type="match status" value="1"/>
</dbReference>
<dbReference type="PROSITE" id="PS00108">
    <property type="entry name" value="PROTEIN_KINASE_ST"/>
    <property type="match status" value="1"/>
</dbReference>
<dbReference type="Gene3D" id="3.30.200.20">
    <property type="entry name" value="Phosphorylase Kinase, domain 1"/>
    <property type="match status" value="2"/>
</dbReference>